<protein>
    <recommendedName>
        <fullName evidence="1">SnoaL-like domain-containing protein</fullName>
    </recommendedName>
</protein>
<dbReference type="EMBL" id="CP001322">
    <property type="protein sequence ID" value="ACL05566.1"/>
    <property type="molecule type" value="Genomic_DNA"/>
</dbReference>
<dbReference type="HOGENOM" id="CLU_1861925_0_0_7"/>
<sequence length="137" mass="14997">MEQSAELKDLYVKICEAQAIGDYAFFQEMFSQEDGVLAIGTDPSEWWIGYEAITKVFQAQLEETGGFTILPGESHACCNDSAGWIAGNPAIKMADGTEFPMRLTVVLEKAQGGWKIVQWHSSVGVSNEDLIGETLTT</sequence>
<dbReference type="InterPro" id="IPR037401">
    <property type="entry name" value="SnoaL-like"/>
</dbReference>
<dbReference type="eggNOG" id="ENOG502ZN5N">
    <property type="taxonomic scope" value="Bacteria"/>
</dbReference>
<name>B8FCE8_DESAL</name>
<evidence type="ECO:0000313" key="2">
    <source>
        <dbReference type="EMBL" id="ACL05566.1"/>
    </source>
</evidence>
<proteinExistence type="predicted"/>
<dbReference type="Proteomes" id="UP000000739">
    <property type="component" value="Chromosome"/>
</dbReference>
<keyword evidence="3" id="KW-1185">Reference proteome</keyword>
<dbReference type="Gene3D" id="3.10.450.50">
    <property type="match status" value="1"/>
</dbReference>
<accession>B8FCE8</accession>
<dbReference type="RefSeq" id="WP_015948615.1">
    <property type="nucleotide sequence ID" value="NC_011768.1"/>
</dbReference>
<gene>
    <name evidence="2" type="ordered locus">Dalk_3880</name>
</gene>
<dbReference type="AlphaFoldDB" id="B8FCE8"/>
<organism evidence="2 3">
    <name type="scientific">Desulfatibacillum aliphaticivorans</name>
    <dbReference type="NCBI Taxonomy" id="218208"/>
    <lineage>
        <taxon>Bacteria</taxon>
        <taxon>Pseudomonadati</taxon>
        <taxon>Thermodesulfobacteriota</taxon>
        <taxon>Desulfobacteria</taxon>
        <taxon>Desulfobacterales</taxon>
        <taxon>Desulfatibacillaceae</taxon>
        <taxon>Desulfatibacillum</taxon>
    </lineage>
</organism>
<evidence type="ECO:0000259" key="1">
    <source>
        <dbReference type="Pfam" id="PF13474"/>
    </source>
</evidence>
<evidence type="ECO:0000313" key="3">
    <source>
        <dbReference type="Proteomes" id="UP000000739"/>
    </source>
</evidence>
<reference evidence="2 3" key="1">
    <citation type="journal article" date="2012" name="Environ. Microbiol.">
        <title>The genome sequence of Desulfatibacillum alkenivorans AK-01: a blueprint for anaerobic alkane oxidation.</title>
        <authorList>
            <person name="Callaghan A.V."/>
            <person name="Morris B.E."/>
            <person name="Pereira I.A."/>
            <person name="McInerney M.J."/>
            <person name="Austin R.N."/>
            <person name="Groves J.T."/>
            <person name="Kukor J.J."/>
            <person name="Suflita J.M."/>
            <person name="Young L.Y."/>
            <person name="Zylstra G.J."/>
            <person name="Wawrik B."/>
        </authorList>
    </citation>
    <scope>NUCLEOTIDE SEQUENCE [LARGE SCALE GENOMIC DNA]</scope>
    <source>
        <strain evidence="2 3">AK-01</strain>
    </source>
</reference>
<dbReference type="KEGG" id="dal:Dalk_3880"/>
<dbReference type="InterPro" id="IPR032710">
    <property type="entry name" value="NTF2-like_dom_sf"/>
</dbReference>
<feature type="domain" description="SnoaL-like" evidence="1">
    <location>
        <begin position="8"/>
        <end position="125"/>
    </location>
</feature>
<dbReference type="Pfam" id="PF13474">
    <property type="entry name" value="SnoaL_3"/>
    <property type="match status" value="1"/>
</dbReference>
<dbReference type="SUPFAM" id="SSF54427">
    <property type="entry name" value="NTF2-like"/>
    <property type="match status" value="1"/>
</dbReference>